<proteinExistence type="predicted"/>
<dbReference type="SUPFAM" id="SSF50249">
    <property type="entry name" value="Nucleic acid-binding proteins"/>
    <property type="match status" value="1"/>
</dbReference>
<dbReference type="PROSITE" id="PS51857">
    <property type="entry name" value="CSD_2"/>
    <property type="match status" value="1"/>
</dbReference>
<keyword evidence="2" id="KW-0812">Transmembrane</keyword>
<dbReference type="InterPro" id="IPR008613">
    <property type="entry name" value="Excalibur_Ca-bd_domain"/>
</dbReference>
<sequence length="190" mass="20429">MDTRIDGTLKTWNKDKGFGFITSSNGGQDIFVHISDYPRQGGQPRVGESLSFLVTHNKDGKKKAINVQRPGGHPALPRRSRTQAPVRQGTSFRGLLVGFIAVAILFAAGYKYVAPMFGASETLASASGSVKAPTAAAPSLFQCDGRTHCSQMTSCKEATYFLKNCPNTKMDGDGDGIPCESQWCTSIFSK</sequence>
<comment type="caution">
    <text evidence="4">The sequence shown here is derived from an EMBL/GenBank/DDBJ whole genome shotgun (WGS) entry which is preliminary data.</text>
</comment>
<accession>H1S3S6</accession>
<dbReference type="InterPro" id="IPR012340">
    <property type="entry name" value="NA-bd_OB-fold"/>
</dbReference>
<comment type="subcellular location">
    <subcellularLocation>
        <location evidence="1">Cytoplasm</location>
    </subcellularLocation>
</comment>
<dbReference type="OrthoDB" id="72963at2"/>
<name>H1S3S6_9BURK</name>
<dbReference type="GO" id="GO:0003677">
    <property type="term" value="F:DNA binding"/>
    <property type="evidence" value="ECO:0007669"/>
    <property type="project" value="UniProtKB-KW"/>
</dbReference>
<keyword evidence="2" id="KW-0472">Membrane</keyword>
<protein>
    <submittedName>
        <fullName evidence="4">Cold-shock DNA-binding protein family protein</fullName>
    </submittedName>
</protein>
<dbReference type="PANTHER" id="PTHR46565:SF20">
    <property type="entry name" value="COLD SHOCK DOMAIN-CONTAINING PROTEIN 4"/>
    <property type="match status" value="1"/>
</dbReference>
<dbReference type="InterPro" id="IPR011129">
    <property type="entry name" value="CSD"/>
</dbReference>
<evidence type="ECO:0000256" key="1">
    <source>
        <dbReference type="RuleBase" id="RU000408"/>
    </source>
</evidence>
<dbReference type="EMBL" id="AHJE01000027">
    <property type="protein sequence ID" value="EHP42850.1"/>
    <property type="molecule type" value="Genomic_DNA"/>
</dbReference>
<dbReference type="PROSITE" id="PS00352">
    <property type="entry name" value="CSD_1"/>
    <property type="match status" value="1"/>
</dbReference>
<evidence type="ECO:0000313" key="4">
    <source>
        <dbReference type="EMBL" id="EHP42850.1"/>
    </source>
</evidence>
<dbReference type="Proteomes" id="UP000005808">
    <property type="component" value="Unassembled WGS sequence"/>
</dbReference>
<dbReference type="AlphaFoldDB" id="H1S3S6"/>
<keyword evidence="2" id="KW-1133">Transmembrane helix</keyword>
<gene>
    <name evidence="4" type="ORF">OR16_12083</name>
</gene>
<dbReference type="InterPro" id="IPR002059">
    <property type="entry name" value="CSP_DNA-bd"/>
</dbReference>
<feature type="transmembrane region" description="Helical" evidence="2">
    <location>
        <begin position="95"/>
        <end position="113"/>
    </location>
</feature>
<keyword evidence="4" id="KW-0238">DNA-binding</keyword>
<dbReference type="InterPro" id="IPR019844">
    <property type="entry name" value="CSD_CS"/>
</dbReference>
<dbReference type="CDD" id="cd04458">
    <property type="entry name" value="CSP_CDS"/>
    <property type="match status" value="1"/>
</dbReference>
<reference evidence="4 5" key="1">
    <citation type="journal article" date="2012" name="J. Bacteriol.">
        <title>De Novo Genome Project of Cupriavidus basilensis OR16.</title>
        <authorList>
            <person name="Cserhati M."/>
            <person name="Kriszt B."/>
            <person name="Szoboszlay S."/>
            <person name="Toth A."/>
            <person name="Szabo I."/>
            <person name="Tancsics A."/>
            <person name="Nagy I."/>
            <person name="Horvath B."/>
            <person name="Nagy I."/>
            <person name="Kukolya J."/>
        </authorList>
    </citation>
    <scope>NUCLEOTIDE SEQUENCE [LARGE SCALE GENOMIC DNA]</scope>
    <source>
        <strain evidence="4 5">OR16</strain>
    </source>
</reference>
<dbReference type="Gene3D" id="2.40.50.140">
    <property type="entry name" value="Nucleic acid-binding proteins"/>
    <property type="match status" value="1"/>
</dbReference>
<evidence type="ECO:0000259" key="3">
    <source>
        <dbReference type="PROSITE" id="PS51857"/>
    </source>
</evidence>
<evidence type="ECO:0000313" key="5">
    <source>
        <dbReference type="Proteomes" id="UP000005808"/>
    </source>
</evidence>
<dbReference type="GO" id="GO:0005829">
    <property type="term" value="C:cytosol"/>
    <property type="evidence" value="ECO:0007669"/>
    <property type="project" value="UniProtKB-ARBA"/>
</dbReference>
<feature type="domain" description="CSD" evidence="3">
    <location>
        <begin position="4"/>
        <end position="69"/>
    </location>
</feature>
<organism evidence="4 5">
    <name type="scientific">Cupriavidus basilensis OR16</name>
    <dbReference type="NCBI Taxonomy" id="1127483"/>
    <lineage>
        <taxon>Bacteria</taxon>
        <taxon>Pseudomonadati</taxon>
        <taxon>Pseudomonadota</taxon>
        <taxon>Betaproteobacteria</taxon>
        <taxon>Burkholderiales</taxon>
        <taxon>Burkholderiaceae</taxon>
        <taxon>Cupriavidus</taxon>
    </lineage>
</organism>
<evidence type="ECO:0000256" key="2">
    <source>
        <dbReference type="SAM" id="Phobius"/>
    </source>
</evidence>
<dbReference type="Pfam" id="PF00313">
    <property type="entry name" value="CSD"/>
    <property type="match status" value="1"/>
</dbReference>
<dbReference type="RefSeq" id="WP_006158063.1">
    <property type="nucleotide sequence ID" value="NZ_AHJE01000027.1"/>
</dbReference>
<dbReference type="SMART" id="SM00357">
    <property type="entry name" value="CSP"/>
    <property type="match status" value="1"/>
</dbReference>
<dbReference type="Pfam" id="PF05901">
    <property type="entry name" value="Excalibur"/>
    <property type="match status" value="1"/>
</dbReference>
<dbReference type="PANTHER" id="PTHR46565">
    <property type="entry name" value="COLD SHOCK DOMAIN PROTEIN 2"/>
    <property type="match status" value="1"/>
</dbReference>